<dbReference type="Proteomes" id="UP001566132">
    <property type="component" value="Unassembled WGS sequence"/>
</dbReference>
<comment type="caution">
    <text evidence="2">The sequence shown here is derived from an EMBL/GenBank/DDBJ whole genome shotgun (WGS) entry which is preliminary data.</text>
</comment>
<feature type="region of interest" description="Disordered" evidence="1">
    <location>
        <begin position="20"/>
        <end position="40"/>
    </location>
</feature>
<proteinExistence type="predicted"/>
<gene>
    <name evidence="2" type="ORF">ABEB36_002557</name>
</gene>
<evidence type="ECO:0000313" key="2">
    <source>
        <dbReference type="EMBL" id="KAL1513088.1"/>
    </source>
</evidence>
<dbReference type="AlphaFoldDB" id="A0ABD1F6L2"/>
<organism evidence="2 3">
    <name type="scientific">Hypothenemus hampei</name>
    <name type="common">Coffee berry borer</name>
    <dbReference type="NCBI Taxonomy" id="57062"/>
    <lineage>
        <taxon>Eukaryota</taxon>
        <taxon>Metazoa</taxon>
        <taxon>Ecdysozoa</taxon>
        <taxon>Arthropoda</taxon>
        <taxon>Hexapoda</taxon>
        <taxon>Insecta</taxon>
        <taxon>Pterygota</taxon>
        <taxon>Neoptera</taxon>
        <taxon>Endopterygota</taxon>
        <taxon>Coleoptera</taxon>
        <taxon>Polyphaga</taxon>
        <taxon>Cucujiformia</taxon>
        <taxon>Curculionidae</taxon>
        <taxon>Scolytinae</taxon>
        <taxon>Hypothenemus</taxon>
    </lineage>
</organism>
<evidence type="ECO:0000256" key="1">
    <source>
        <dbReference type="SAM" id="MobiDB-lite"/>
    </source>
</evidence>
<protein>
    <submittedName>
        <fullName evidence="2">Uncharacterized protein</fullName>
    </submittedName>
</protein>
<evidence type="ECO:0000313" key="3">
    <source>
        <dbReference type="Proteomes" id="UP001566132"/>
    </source>
</evidence>
<sequence length="101" mass="11195">MDKSDEATCKTLASELNCLSPMGRNQHSRMDVAGHPPPVTTKQTLNYQRYMESSSITQNYNTIGLMYLGDLKSGKREGPRWVFSSSTYFIASQGTSASTSF</sequence>
<name>A0ABD1F6L2_HYPHA</name>
<accession>A0ABD1F6L2</accession>
<keyword evidence="3" id="KW-1185">Reference proteome</keyword>
<reference evidence="2 3" key="1">
    <citation type="submission" date="2024-05" db="EMBL/GenBank/DDBJ databases">
        <title>Genetic variation in Jamaican populations of the coffee berry borer (Hypothenemus hampei).</title>
        <authorList>
            <person name="Errbii M."/>
            <person name="Myrie A."/>
        </authorList>
    </citation>
    <scope>NUCLEOTIDE SEQUENCE [LARGE SCALE GENOMIC DNA]</scope>
    <source>
        <strain evidence="2">JA-Hopewell-2020-01-JO</strain>
        <tissue evidence="2">Whole body</tissue>
    </source>
</reference>
<dbReference type="EMBL" id="JBDJPC010000002">
    <property type="protein sequence ID" value="KAL1513088.1"/>
    <property type="molecule type" value="Genomic_DNA"/>
</dbReference>